<comment type="caution">
    <text evidence="1">The sequence shown here is derived from an EMBL/GenBank/DDBJ whole genome shotgun (WGS) entry which is preliminary data.</text>
</comment>
<name>A0A2P5E6B0_TREOI</name>
<proteinExistence type="predicted"/>
<dbReference type="EMBL" id="JXTC01000226">
    <property type="protein sequence ID" value="PON81055.1"/>
    <property type="molecule type" value="Genomic_DNA"/>
</dbReference>
<protein>
    <submittedName>
        <fullName evidence="1">Uncharacterized protein</fullName>
    </submittedName>
</protein>
<accession>A0A2P5E6B0</accession>
<dbReference type="AlphaFoldDB" id="A0A2P5E6B0"/>
<evidence type="ECO:0000313" key="2">
    <source>
        <dbReference type="Proteomes" id="UP000237000"/>
    </source>
</evidence>
<dbReference type="Proteomes" id="UP000237000">
    <property type="component" value="Unassembled WGS sequence"/>
</dbReference>
<gene>
    <name evidence="1" type="ORF">TorRG33x02_231730</name>
</gene>
<keyword evidence="2" id="KW-1185">Reference proteome</keyword>
<dbReference type="InParanoid" id="A0A2P5E6B0"/>
<reference evidence="2" key="1">
    <citation type="submission" date="2016-06" db="EMBL/GenBank/DDBJ databases">
        <title>Parallel loss of symbiosis genes in relatives of nitrogen-fixing non-legume Parasponia.</title>
        <authorList>
            <person name="Van Velzen R."/>
            <person name="Holmer R."/>
            <person name="Bu F."/>
            <person name="Rutten L."/>
            <person name="Van Zeijl A."/>
            <person name="Liu W."/>
            <person name="Santuari L."/>
            <person name="Cao Q."/>
            <person name="Sharma T."/>
            <person name="Shen D."/>
            <person name="Roswanjaya Y."/>
            <person name="Wardhani T."/>
            <person name="Kalhor M.S."/>
            <person name="Jansen J."/>
            <person name="Van den Hoogen J."/>
            <person name="Gungor B."/>
            <person name="Hartog M."/>
            <person name="Hontelez J."/>
            <person name="Verver J."/>
            <person name="Yang W.-C."/>
            <person name="Schijlen E."/>
            <person name="Repin R."/>
            <person name="Schilthuizen M."/>
            <person name="Schranz E."/>
            <person name="Heidstra R."/>
            <person name="Miyata K."/>
            <person name="Fedorova E."/>
            <person name="Kohlen W."/>
            <person name="Bisseling T."/>
            <person name="Smit S."/>
            <person name="Geurts R."/>
        </authorList>
    </citation>
    <scope>NUCLEOTIDE SEQUENCE [LARGE SCALE GENOMIC DNA]</scope>
    <source>
        <strain evidence="2">cv. RG33-2</strain>
    </source>
</reference>
<organism evidence="1 2">
    <name type="scientific">Trema orientale</name>
    <name type="common">Charcoal tree</name>
    <name type="synonym">Celtis orientalis</name>
    <dbReference type="NCBI Taxonomy" id="63057"/>
    <lineage>
        <taxon>Eukaryota</taxon>
        <taxon>Viridiplantae</taxon>
        <taxon>Streptophyta</taxon>
        <taxon>Embryophyta</taxon>
        <taxon>Tracheophyta</taxon>
        <taxon>Spermatophyta</taxon>
        <taxon>Magnoliopsida</taxon>
        <taxon>eudicotyledons</taxon>
        <taxon>Gunneridae</taxon>
        <taxon>Pentapetalae</taxon>
        <taxon>rosids</taxon>
        <taxon>fabids</taxon>
        <taxon>Rosales</taxon>
        <taxon>Cannabaceae</taxon>
        <taxon>Trema</taxon>
    </lineage>
</organism>
<sequence>MQSLKLVEIELLKKGGEVLKVIKYLLETASNLHMVLYFHPPLPLGIVREINAYERAASKVQIKFHQM</sequence>
<evidence type="ECO:0000313" key="1">
    <source>
        <dbReference type="EMBL" id="PON81055.1"/>
    </source>
</evidence>